<evidence type="ECO:0000256" key="3">
    <source>
        <dbReference type="ARBA" id="ARBA00022737"/>
    </source>
</evidence>
<evidence type="ECO:0000256" key="2">
    <source>
        <dbReference type="ARBA" id="ARBA00022729"/>
    </source>
</evidence>
<dbReference type="AlphaFoldDB" id="A0AAN8IV18"/>
<feature type="signal peptide" evidence="5">
    <location>
        <begin position="1"/>
        <end position="17"/>
    </location>
</feature>
<keyword evidence="7" id="KW-1185">Reference proteome</keyword>
<evidence type="ECO:0000313" key="7">
    <source>
        <dbReference type="Proteomes" id="UP001347796"/>
    </source>
</evidence>
<comment type="caution">
    <text evidence="6">The sequence shown here is derived from an EMBL/GenBank/DDBJ whole genome shotgun (WGS) entry which is preliminary data.</text>
</comment>
<dbReference type="InterPro" id="IPR032675">
    <property type="entry name" value="LRR_dom_sf"/>
</dbReference>
<protein>
    <submittedName>
        <fullName evidence="6">Uncharacterized protein</fullName>
    </submittedName>
</protein>
<name>A0AAN8IV18_PATCE</name>
<evidence type="ECO:0000256" key="1">
    <source>
        <dbReference type="ARBA" id="ARBA00022614"/>
    </source>
</evidence>
<dbReference type="Gene3D" id="3.80.10.10">
    <property type="entry name" value="Ribonuclease Inhibitor"/>
    <property type="match status" value="1"/>
</dbReference>
<organism evidence="6 7">
    <name type="scientific">Patella caerulea</name>
    <name type="common">Rayed Mediterranean limpet</name>
    <dbReference type="NCBI Taxonomy" id="87958"/>
    <lineage>
        <taxon>Eukaryota</taxon>
        <taxon>Metazoa</taxon>
        <taxon>Spiralia</taxon>
        <taxon>Lophotrochozoa</taxon>
        <taxon>Mollusca</taxon>
        <taxon>Gastropoda</taxon>
        <taxon>Patellogastropoda</taxon>
        <taxon>Patelloidea</taxon>
        <taxon>Patellidae</taxon>
        <taxon>Patella</taxon>
    </lineage>
</organism>
<dbReference type="SMART" id="SM00369">
    <property type="entry name" value="LRR_TYP"/>
    <property type="match status" value="4"/>
</dbReference>
<dbReference type="PANTHER" id="PTHR24366:SF161">
    <property type="entry name" value="TIR DOMAIN-CONTAINING PROTEIN"/>
    <property type="match status" value="1"/>
</dbReference>
<sequence length="412" mass="45286">MVPVWILFLIYLKSVSAVSDCPDSCLCFSEFVTCTSVNNKTIFPTRTRTIVLDNAQLSALSPGIFQNLPVLKLIEIRSSNIETIESGVFSNIHHLDSILISSSTVGTIATTAFSNCSQIETIAISYCTISAVQLGAFTNLTNLTRLEIYSSNISDIEQSAFQNISNIKSLDLFLNDITDLKQGAFTEVVPVSANIYSNTFGRIECNTFEGLFAVAERKQFYSNKFKCNCGIAWILRHGLYTHTLSNNECSDASPKSLRRKSLQEVLPSSKMANCVIPEACRNSMTPVIPSTTEQPSTVSILSTTQIKSTPDTIPVKTTKSLGTTTTKSPSTSIRSDTTTADDLPSSKATPVSQSTDETFVTKRITTKSPRVTREMTKMPETTGEQAGQRNHSVTLKQEFIFTALFVMLFMRL</sequence>
<dbReference type="InterPro" id="IPR003591">
    <property type="entry name" value="Leu-rich_rpt_typical-subtyp"/>
</dbReference>
<dbReference type="EMBL" id="JAZGQO010000021">
    <property type="protein sequence ID" value="KAK6165555.1"/>
    <property type="molecule type" value="Genomic_DNA"/>
</dbReference>
<accession>A0AAN8IV18</accession>
<feature type="region of interest" description="Disordered" evidence="4">
    <location>
        <begin position="311"/>
        <end position="357"/>
    </location>
</feature>
<evidence type="ECO:0000256" key="4">
    <source>
        <dbReference type="SAM" id="MobiDB-lite"/>
    </source>
</evidence>
<dbReference type="SUPFAM" id="SSF52058">
    <property type="entry name" value="L domain-like"/>
    <property type="match status" value="1"/>
</dbReference>
<dbReference type="PANTHER" id="PTHR24366">
    <property type="entry name" value="IG(IMMUNOGLOBULIN) AND LRR(LEUCINE RICH REPEAT) DOMAINS"/>
    <property type="match status" value="1"/>
</dbReference>
<feature type="compositionally biased region" description="Low complexity" evidence="4">
    <location>
        <begin position="316"/>
        <end position="332"/>
    </location>
</feature>
<evidence type="ECO:0000256" key="5">
    <source>
        <dbReference type="SAM" id="SignalP"/>
    </source>
</evidence>
<dbReference type="InterPro" id="IPR026906">
    <property type="entry name" value="LRR_5"/>
</dbReference>
<feature type="compositionally biased region" description="Polar residues" evidence="4">
    <location>
        <begin position="333"/>
        <end position="357"/>
    </location>
</feature>
<dbReference type="Proteomes" id="UP001347796">
    <property type="component" value="Unassembled WGS sequence"/>
</dbReference>
<proteinExistence type="predicted"/>
<keyword evidence="1" id="KW-0433">Leucine-rich repeat</keyword>
<evidence type="ECO:0000313" key="6">
    <source>
        <dbReference type="EMBL" id="KAK6165555.1"/>
    </source>
</evidence>
<reference evidence="6 7" key="1">
    <citation type="submission" date="2024-01" db="EMBL/GenBank/DDBJ databases">
        <title>The genome of the rayed Mediterranean limpet Patella caerulea (Linnaeus, 1758).</title>
        <authorList>
            <person name="Anh-Thu Weber A."/>
            <person name="Halstead-Nussloch G."/>
        </authorList>
    </citation>
    <scope>NUCLEOTIDE SEQUENCE [LARGE SCALE GENOMIC DNA]</scope>
    <source>
        <strain evidence="6">AATW-2023a</strain>
        <tissue evidence="6">Whole specimen</tissue>
    </source>
</reference>
<feature type="chain" id="PRO_5042860092" evidence="5">
    <location>
        <begin position="18"/>
        <end position="412"/>
    </location>
</feature>
<gene>
    <name evidence="6" type="ORF">SNE40_022462</name>
</gene>
<keyword evidence="2 5" id="KW-0732">Signal</keyword>
<keyword evidence="3" id="KW-0677">Repeat</keyword>
<dbReference type="Pfam" id="PF13306">
    <property type="entry name" value="LRR_5"/>
    <property type="match status" value="1"/>
</dbReference>